<comment type="subcellular location">
    <subcellularLocation>
        <location evidence="1">Cytoplasm</location>
    </subcellularLocation>
</comment>
<evidence type="ECO:0000256" key="3">
    <source>
        <dbReference type="ARBA" id="ARBA00022490"/>
    </source>
</evidence>
<gene>
    <name evidence="10" type="ORF">I590_00597</name>
    <name evidence="9" type="ORF">UAK_03857</name>
</gene>
<accession>R2NVH1</accession>
<sequence length="161" mass="17923">MITLYRIDDRVIHGQTMIQLFPNYPCDGIIIVDDNIAQNSQLLTIYKQVVPDTVKLLCFSVEKAARKLPEAAASNKKYIIIFKNILTIQALFAAGYSIKETISVGTASKKADAKDVIKGFALNQEEVAAYNDLDDQGYKFSIVPMGGPKKSSTWSEIRNKM</sequence>
<evidence type="ECO:0000256" key="1">
    <source>
        <dbReference type="ARBA" id="ARBA00004496"/>
    </source>
</evidence>
<evidence type="ECO:0000313" key="9">
    <source>
        <dbReference type="EMBL" id="EOH74993.1"/>
    </source>
</evidence>
<evidence type="ECO:0000313" key="11">
    <source>
        <dbReference type="Proteomes" id="UP000013877"/>
    </source>
</evidence>
<keyword evidence="12" id="KW-1185">Reference proteome</keyword>
<dbReference type="SUPFAM" id="SSF52728">
    <property type="entry name" value="PTS IIb component"/>
    <property type="match status" value="1"/>
</dbReference>
<dbReference type="GO" id="GO:0016301">
    <property type="term" value="F:kinase activity"/>
    <property type="evidence" value="ECO:0007669"/>
    <property type="project" value="UniProtKB-KW"/>
</dbReference>
<dbReference type="eggNOG" id="COG3444">
    <property type="taxonomic scope" value="Bacteria"/>
</dbReference>
<dbReference type="Pfam" id="PF03830">
    <property type="entry name" value="PTSIIB_sorb"/>
    <property type="match status" value="1"/>
</dbReference>
<dbReference type="RefSeq" id="WP_010747020.1">
    <property type="nucleotide sequence ID" value="NZ_ASWF01000001.1"/>
</dbReference>
<dbReference type="HOGENOM" id="CLU_116175_0_0_9"/>
<dbReference type="Gene3D" id="3.40.35.10">
    <property type="entry name" value="Phosphotransferase system, sorbose subfamily IIB component"/>
    <property type="match status" value="1"/>
</dbReference>
<evidence type="ECO:0000313" key="12">
    <source>
        <dbReference type="Proteomes" id="UP000014158"/>
    </source>
</evidence>
<keyword evidence="3" id="KW-0963">Cytoplasm</keyword>
<proteinExistence type="predicted"/>
<keyword evidence="6" id="KW-0598">Phosphotransferase system</keyword>
<dbReference type="AlphaFoldDB" id="R2NVH1"/>
<keyword evidence="5" id="KW-0808">Transferase</keyword>
<dbReference type="OrthoDB" id="9788818at2"/>
<dbReference type="InterPro" id="IPR004720">
    <property type="entry name" value="PTS_IIB_sorbose-sp"/>
</dbReference>
<dbReference type="Proteomes" id="UP000013877">
    <property type="component" value="Unassembled WGS sequence"/>
</dbReference>
<keyword evidence="7" id="KW-0418">Kinase</keyword>
<evidence type="ECO:0000256" key="5">
    <source>
        <dbReference type="ARBA" id="ARBA00022679"/>
    </source>
</evidence>
<dbReference type="GO" id="GO:0005737">
    <property type="term" value="C:cytoplasm"/>
    <property type="evidence" value="ECO:0007669"/>
    <property type="project" value="UniProtKB-SubCell"/>
</dbReference>
<organism evidence="9 11">
    <name type="scientific">Enterococcus raffinosus ATCC 49464</name>
    <dbReference type="NCBI Taxonomy" id="1158602"/>
    <lineage>
        <taxon>Bacteria</taxon>
        <taxon>Bacillati</taxon>
        <taxon>Bacillota</taxon>
        <taxon>Bacilli</taxon>
        <taxon>Lactobacillales</taxon>
        <taxon>Enterococcaceae</taxon>
        <taxon>Enterococcus</taxon>
    </lineage>
</organism>
<keyword evidence="4" id="KW-0762">Sugar transport</keyword>
<dbReference type="GO" id="GO:0008982">
    <property type="term" value="F:protein-N(PI)-phosphohistidine-sugar phosphotransferase activity"/>
    <property type="evidence" value="ECO:0007669"/>
    <property type="project" value="InterPro"/>
</dbReference>
<protein>
    <recommendedName>
        <fullName evidence="8">PTS EIIB type-4 domain-containing protein</fullName>
    </recommendedName>
</protein>
<evidence type="ECO:0000256" key="4">
    <source>
        <dbReference type="ARBA" id="ARBA00022597"/>
    </source>
</evidence>
<dbReference type="EMBL" id="ASWF01000001">
    <property type="protein sequence ID" value="EOT82172.1"/>
    <property type="molecule type" value="Genomic_DNA"/>
</dbReference>
<keyword evidence="2" id="KW-0813">Transport</keyword>
<evidence type="ECO:0000256" key="2">
    <source>
        <dbReference type="ARBA" id="ARBA00022448"/>
    </source>
</evidence>
<dbReference type="EMBL" id="AJAL01000020">
    <property type="protein sequence ID" value="EOH74993.1"/>
    <property type="molecule type" value="Genomic_DNA"/>
</dbReference>
<dbReference type="InterPro" id="IPR036667">
    <property type="entry name" value="PTS_IIB_sorbose-sp_sf"/>
</dbReference>
<name>R2NVH1_9ENTE</name>
<reference evidence="10 12" key="2">
    <citation type="submission" date="2013-03" db="EMBL/GenBank/DDBJ databases">
        <title>The Genome Sequence of Enterococcus raffinosus ATCC_49464 (PacBio/Illumina hybrid assembly).</title>
        <authorList>
            <consortium name="The Broad Institute Genomics Platform"/>
            <consortium name="The Broad Institute Genome Sequencing Center for Infectious Disease"/>
            <person name="Earl A."/>
            <person name="Russ C."/>
            <person name="Gilmore M."/>
            <person name="Surin D."/>
            <person name="Walker B."/>
            <person name="Young S."/>
            <person name="Zeng Q."/>
            <person name="Gargeya S."/>
            <person name="Fitzgerald M."/>
            <person name="Haas B."/>
            <person name="Abouelleil A."/>
            <person name="Allen A.W."/>
            <person name="Alvarado L."/>
            <person name="Arachchi H.M."/>
            <person name="Berlin A.M."/>
            <person name="Chapman S.B."/>
            <person name="Gainer-Dewar J."/>
            <person name="Goldberg J."/>
            <person name="Griggs A."/>
            <person name="Gujja S."/>
            <person name="Hansen M."/>
            <person name="Howarth C."/>
            <person name="Imamovic A."/>
            <person name="Ireland A."/>
            <person name="Larimer J."/>
            <person name="McCowan C."/>
            <person name="Murphy C."/>
            <person name="Pearson M."/>
            <person name="Poon T.W."/>
            <person name="Priest M."/>
            <person name="Roberts A."/>
            <person name="Saif S."/>
            <person name="Shea T."/>
            <person name="Sisk P."/>
            <person name="Sykes S."/>
            <person name="Wortman J."/>
            <person name="Nusbaum C."/>
            <person name="Birren B."/>
        </authorList>
    </citation>
    <scope>NUCLEOTIDE SEQUENCE [LARGE SCALE GENOMIC DNA]</scope>
    <source>
        <strain evidence="10 12">ATCC 49464</strain>
    </source>
</reference>
<dbReference type="GO" id="GO:0009401">
    <property type="term" value="P:phosphoenolpyruvate-dependent sugar phosphotransferase system"/>
    <property type="evidence" value="ECO:0007669"/>
    <property type="project" value="UniProtKB-KW"/>
</dbReference>
<reference evidence="9 11" key="1">
    <citation type="submission" date="2013-02" db="EMBL/GenBank/DDBJ databases">
        <title>The Genome Sequence of Enterococcus raffinosus ATCC_49464.</title>
        <authorList>
            <consortium name="The Broad Institute Genome Sequencing Platform"/>
            <consortium name="The Broad Institute Genome Sequencing Center for Infectious Disease"/>
            <person name="Earl A.M."/>
            <person name="Gilmore M.S."/>
            <person name="Lebreton F."/>
            <person name="Walker B."/>
            <person name="Young S.K."/>
            <person name="Zeng Q."/>
            <person name="Gargeya S."/>
            <person name="Fitzgerald M."/>
            <person name="Haas B."/>
            <person name="Abouelleil A."/>
            <person name="Alvarado L."/>
            <person name="Arachchi H.M."/>
            <person name="Berlin A.M."/>
            <person name="Chapman S.B."/>
            <person name="Dewar J."/>
            <person name="Goldberg J."/>
            <person name="Griggs A."/>
            <person name="Gujja S."/>
            <person name="Hansen M."/>
            <person name="Howarth C."/>
            <person name="Imamovic A."/>
            <person name="Larimer J."/>
            <person name="McCowan C."/>
            <person name="Murphy C."/>
            <person name="Neiman D."/>
            <person name="Pearson M."/>
            <person name="Priest M."/>
            <person name="Roberts A."/>
            <person name="Saif S."/>
            <person name="Shea T."/>
            <person name="Sisk P."/>
            <person name="Sykes S."/>
            <person name="Wortman J."/>
            <person name="Nusbaum C."/>
            <person name="Birren B."/>
        </authorList>
    </citation>
    <scope>NUCLEOTIDE SEQUENCE [LARGE SCALE GENOMIC DNA]</scope>
    <source>
        <strain evidence="9 11">ATCC 49464</strain>
    </source>
</reference>
<evidence type="ECO:0000256" key="6">
    <source>
        <dbReference type="ARBA" id="ARBA00022683"/>
    </source>
</evidence>
<dbReference type="Proteomes" id="UP000014158">
    <property type="component" value="Unassembled WGS sequence"/>
</dbReference>
<feature type="domain" description="PTS EIIB type-4" evidence="8">
    <location>
        <begin position="1"/>
        <end position="161"/>
    </location>
</feature>
<evidence type="ECO:0000256" key="7">
    <source>
        <dbReference type="ARBA" id="ARBA00022777"/>
    </source>
</evidence>
<dbReference type="PROSITE" id="PS51101">
    <property type="entry name" value="PTS_EIIB_TYPE_4"/>
    <property type="match status" value="1"/>
</dbReference>
<evidence type="ECO:0000313" key="10">
    <source>
        <dbReference type="EMBL" id="EOT82172.1"/>
    </source>
</evidence>
<comment type="caution">
    <text evidence="9">The sequence shown here is derived from an EMBL/GenBank/DDBJ whole genome shotgun (WGS) entry which is preliminary data.</text>
</comment>
<evidence type="ECO:0000259" key="8">
    <source>
        <dbReference type="PROSITE" id="PS51101"/>
    </source>
</evidence>
<dbReference type="PATRIC" id="fig|1158602.3.peg.3857"/>